<dbReference type="PANTHER" id="PTHR10948:SF23">
    <property type="entry name" value="TRANSPOSASE INSI FOR INSERTION SEQUENCE ELEMENT IS30A-RELATED"/>
    <property type="match status" value="1"/>
</dbReference>
<dbReference type="SUPFAM" id="SSF53098">
    <property type="entry name" value="Ribonuclease H-like"/>
    <property type="match status" value="1"/>
</dbReference>
<accession>A0A841C8Z2</accession>
<proteinExistence type="predicted"/>
<comment type="caution">
    <text evidence="1">The sequence shown here is derived from an EMBL/GenBank/DDBJ whole genome shotgun (WGS) entry which is preliminary data.</text>
</comment>
<dbReference type="GO" id="GO:0004803">
    <property type="term" value="F:transposase activity"/>
    <property type="evidence" value="ECO:0007669"/>
    <property type="project" value="TreeGrafter"/>
</dbReference>
<dbReference type="GO" id="GO:0032196">
    <property type="term" value="P:transposition"/>
    <property type="evidence" value="ECO:0007669"/>
    <property type="project" value="TreeGrafter"/>
</dbReference>
<gene>
    <name evidence="1" type="ORF">HNQ37_001080</name>
</gene>
<dbReference type="InterPro" id="IPR053392">
    <property type="entry name" value="Transposase_IS30-like"/>
</dbReference>
<evidence type="ECO:0000313" key="2">
    <source>
        <dbReference type="Proteomes" id="UP000562464"/>
    </source>
</evidence>
<dbReference type="NCBIfam" id="NF033563">
    <property type="entry name" value="transpos_IS30"/>
    <property type="match status" value="1"/>
</dbReference>
<dbReference type="PANTHER" id="PTHR10948">
    <property type="entry name" value="TRANSPOSASE"/>
    <property type="match status" value="1"/>
</dbReference>
<organism evidence="1 2">
    <name type="scientific">Lactovum miscens</name>
    <dbReference type="NCBI Taxonomy" id="190387"/>
    <lineage>
        <taxon>Bacteria</taxon>
        <taxon>Bacillati</taxon>
        <taxon>Bacillota</taxon>
        <taxon>Bacilli</taxon>
        <taxon>Lactobacillales</taxon>
        <taxon>Streptococcaceae</taxon>
        <taxon>Lactovum</taxon>
    </lineage>
</organism>
<name>A0A841C8Z2_9LACT</name>
<evidence type="ECO:0000313" key="1">
    <source>
        <dbReference type="EMBL" id="MBB5888188.1"/>
    </source>
</evidence>
<dbReference type="InterPro" id="IPR051917">
    <property type="entry name" value="Transposase-Integrase"/>
</dbReference>
<reference evidence="1 2" key="1">
    <citation type="submission" date="2020-08" db="EMBL/GenBank/DDBJ databases">
        <title>Genomic Encyclopedia of Type Strains, Phase IV (KMG-IV): sequencing the most valuable type-strain genomes for metagenomic binning, comparative biology and taxonomic classification.</title>
        <authorList>
            <person name="Goeker M."/>
        </authorList>
    </citation>
    <scope>NUCLEOTIDE SEQUENCE [LARGE SCALE GENOMIC DNA]</scope>
    <source>
        <strain evidence="1 2">DSM 14925</strain>
    </source>
</reference>
<dbReference type="Proteomes" id="UP000562464">
    <property type="component" value="Unassembled WGS sequence"/>
</dbReference>
<dbReference type="AlphaFoldDB" id="A0A841C8Z2"/>
<protein>
    <submittedName>
        <fullName evidence="1">IS30 family transposase</fullName>
    </submittedName>
</protein>
<dbReference type="EMBL" id="JACHHV010000016">
    <property type="protein sequence ID" value="MBB5888188.1"/>
    <property type="molecule type" value="Genomic_DNA"/>
</dbReference>
<sequence length="134" mass="15070">MNSSGGQVQLKTKTRYSATHAHECHRANKSHCGRRSKLTSALNETIRLIPDKSAQSVNTALLALQKETQFESLTSDNGREFARLHEAVTCPVYYCHAYASFERGSNENHNRMIRRFLSKGTKQTTVQAVSKIET</sequence>
<dbReference type="GO" id="GO:0005829">
    <property type="term" value="C:cytosol"/>
    <property type="evidence" value="ECO:0007669"/>
    <property type="project" value="TreeGrafter"/>
</dbReference>
<dbReference type="InterPro" id="IPR012337">
    <property type="entry name" value="RNaseH-like_sf"/>
</dbReference>
<keyword evidence="2" id="KW-1185">Reference proteome</keyword>